<dbReference type="Pfam" id="PF13602">
    <property type="entry name" value="ADH_zinc_N_2"/>
    <property type="match status" value="1"/>
</dbReference>
<gene>
    <name evidence="2" type="ORF">GCM10011612_18060</name>
</gene>
<dbReference type="InterPro" id="IPR020843">
    <property type="entry name" value="ER"/>
</dbReference>
<accession>A0A8H9HCC4</accession>
<reference evidence="2" key="2">
    <citation type="submission" date="2020-09" db="EMBL/GenBank/DDBJ databases">
        <authorList>
            <person name="Sun Q."/>
            <person name="Zhou Y."/>
        </authorList>
    </citation>
    <scope>NUCLEOTIDE SEQUENCE</scope>
    <source>
        <strain evidence="2">CGMCC 4.7372</strain>
    </source>
</reference>
<dbReference type="Pfam" id="PF08240">
    <property type="entry name" value="ADH_N"/>
    <property type="match status" value="1"/>
</dbReference>
<evidence type="ECO:0000313" key="2">
    <source>
        <dbReference type="EMBL" id="GGO99840.1"/>
    </source>
</evidence>
<keyword evidence="3" id="KW-1185">Reference proteome</keyword>
<dbReference type="AlphaFoldDB" id="A0A8H9HCC4"/>
<dbReference type="GO" id="GO:0016491">
    <property type="term" value="F:oxidoreductase activity"/>
    <property type="evidence" value="ECO:0007669"/>
    <property type="project" value="InterPro"/>
</dbReference>
<dbReference type="SMART" id="SM00829">
    <property type="entry name" value="PKS_ER"/>
    <property type="match status" value="1"/>
</dbReference>
<dbReference type="Gene3D" id="3.90.180.10">
    <property type="entry name" value="Medium-chain alcohol dehydrogenases, catalytic domain"/>
    <property type="match status" value="1"/>
</dbReference>
<dbReference type="Proteomes" id="UP000614239">
    <property type="component" value="Unassembled WGS sequence"/>
</dbReference>
<comment type="caution">
    <text evidence="2">The sequence shown here is derived from an EMBL/GenBank/DDBJ whole genome shotgun (WGS) entry which is preliminary data.</text>
</comment>
<name>A0A8H9HCC4_9ACTO</name>
<dbReference type="EMBL" id="BMNJ01000007">
    <property type="protein sequence ID" value="GGO99840.1"/>
    <property type="molecule type" value="Genomic_DNA"/>
</dbReference>
<dbReference type="CDD" id="cd05289">
    <property type="entry name" value="MDR_like_2"/>
    <property type="match status" value="1"/>
</dbReference>
<sequence>MMRAAVQTSYDAKNPRVELTRVRRPEIGPHQALIKVSAAGVNPLDVMIARGEVRLITPYGLPLVVGNEMVGIVEHVGSSVRSLELGQRVFSRLPLGSIGAFAEYVAVDADALAAVPEHLSDEEAAAVPLTALTAVQALDLMGATAGGTIFISGGTGSVGAMAIPIAKSRGLTITTNGSAPNRERVLSLGADRFLDYRTEDYAQVLSGIDYVLDTLGGEETRRQMGIMRRGGHLVSLRGLPNGAFASRMGMPTWKRALFTAAGWRLDRAARRYGVRYDFIFVESNGAQLQEIADLLSTRRIVPSVDEVFPFDEVGAALDKVANGHSRGKTVLSMTARR</sequence>
<dbReference type="RefSeq" id="WP_229657997.1">
    <property type="nucleotide sequence ID" value="NZ_BMNJ01000007.1"/>
</dbReference>
<dbReference type="InterPro" id="IPR050700">
    <property type="entry name" value="YIM1/Zinc_Alcohol_DH_Fams"/>
</dbReference>
<proteinExistence type="predicted"/>
<feature type="domain" description="Enoyl reductase (ER)" evidence="1">
    <location>
        <begin position="11"/>
        <end position="331"/>
    </location>
</feature>
<protein>
    <submittedName>
        <fullName evidence="2">Oxidoreductase</fullName>
    </submittedName>
</protein>
<evidence type="ECO:0000259" key="1">
    <source>
        <dbReference type="SMART" id="SM00829"/>
    </source>
</evidence>
<dbReference type="PANTHER" id="PTHR11695:SF294">
    <property type="entry name" value="RETICULON-4-INTERACTING PROTEIN 1, MITOCHONDRIAL"/>
    <property type="match status" value="1"/>
</dbReference>
<dbReference type="PANTHER" id="PTHR11695">
    <property type="entry name" value="ALCOHOL DEHYDROGENASE RELATED"/>
    <property type="match status" value="1"/>
</dbReference>
<dbReference type="InterPro" id="IPR036291">
    <property type="entry name" value="NAD(P)-bd_dom_sf"/>
</dbReference>
<reference evidence="2" key="1">
    <citation type="journal article" date="2014" name="Int. J. Syst. Evol. Microbiol.">
        <title>Complete genome sequence of Corynebacterium casei LMG S-19264T (=DSM 44701T), isolated from a smear-ripened cheese.</title>
        <authorList>
            <consortium name="US DOE Joint Genome Institute (JGI-PGF)"/>
            <person name="Walter F."/>
            <person name="Albersmeier A."/>
            <person name="Kalinowski J."/>
            <person name="Ruckert C."/>
        </authorList>
    </citation>
    <scope>NUCLEOTIDE SEQUENCE</scope>
    <source>
        <strain evidence="2">CGMCC 4.7372</strain>
    </source>
</reference>
<dbReference type="Gene3D" id="3.40.50.720">
    <property type="entry name" value="NAD(P)-binding Rossmann-like Domain"/>
    <property type="match status" value="1"/>
</dbReference>
<dbReference type="SUPFAM" id="SSF50129">
    <property type="entry name" value="GroES-like"/>
    <property type="match status" value="1"/>
</dbReference>
<dbReference type="InterPro" id="IPR013154">
    <property type="entry name" value="ADH-like_N"/>
</dbReference>
<dbReference type="SUPFAM" id="SSF51735">
    <property type="entry name" value="NAD(P)-binding Rossmann-fold domains"/>
    <property type="match status" value="1"/>
</dbReference>
<evidence type="ECO:0000313" key="3">
    <source>
        <dbReference type="Proteomes" id="UP000614239"/>
    </source>
</evidence>
<dbReference type="InterPro" id="IPR011032">
    <property type="entry name" value="GroES-like_sf"/>
</dbReference>
<organism evidence="2 3">
    <name type="scientific">Actinomyces gaoshouyii</name>
    <dbReference type="NCBI Taxonomy" id="1960083"/>
    <lineage>
        <taxon>Bacteria</taxon>
        <taxon>Bacillati</taxon>
        <taxon>Actinomycetota</taxon>
        <taxon>Actinomycetes</taxon>
        <taxon>Actinomycetales</taxon>
        <taxon>Actinomycetaceae</taxon>
        <taxon>Actinomyces</taxon>
    </lineage>
</organism>